<proteinExistence type="predicted"/>
<sequence>MKWCNFSFTMLHQLSISSNKDLCSCQLSNRWIAGSSRRFEPEGRRCPEGYHIVQCNCCCIVQISLELDKSIFQKLEDICFEICRYLLNFLVDFTTTPNYSEIIHQTIKYYFEFWF</sequence>
<name>A0A8D8RES7_9HEMI</name>
<protein>
    <submittedName>
        <fullName evidence="1">Uncharacterized protein</fullName>
    </submittedName>
</protein>
<dbReference type="AlphaFoldDB" id="A0A8D8RES7"/>
<dbReference type="EMBL" id="HBUF01147910">
    <property type="protein sequence ID" value="CAG6647609.1"/>
    <property type="molecule type" value="Transcribed_RNA"/>
</dbReference>
<organism evidence="1">
    <name type="scientific">Cacopsylla melanoneura</name>
    <dbReference type="NCBI Taxonomy" id="428564"/>
    <lineage>
        <taxon>Eukaryota</taxon>
        <taxon>Metazoa</taxon>
        <taxon>Ecdysozoa</taxon>
        <taxon>Arthropoda</taxon>
        <taxon>Hexapoda</taxon>
        <taxon>Insecta</taxon>
        <taxon>Pterygota</taxon>
        <taxon>Neoptera</taxon>
        <taxon>Paraneoptera</taxon>
        <taxon>Hemiptera</taxon>
        <taxon>Sternorrhyncha</taxon>
        <taxon>Psylloidea</taxon>
        <taxon>Psyllidae</taxon>
        <taxon>Psyllinae</taxon>
        <taxon>Cacopsylla</taxon>
    </lineage>
</organism>
<evidence type="ECO:0000313" key="1">
    <source>
        <dbReference type="EMBL" id="CAG6647609.1"/>
    </source>
</evidence>
<accession>A0A8D8RES7</accession>
<reference evidence="1" key="1">
    <citation type="submission" date="2021-05" db="EMBL/GenBank/DDBJ databases">
        <authorList>
            <person name="Alioto T."/>
            <person name="Alioto T."/>
            <person name="Gomez Garrido J."/>
        </authorList>
    </citation>
    <scope>NUCLEOTIDE SEQUENCE</scope>
</reference>
<dbReference type="EMBL" id="HBUF01147909">
    <property type="protein sequence ID" value="CAG6647608.1"/>
    <property type="molecule type" value="Transcribed_RNA"/>
</dbReference>